<dbReference type="GeneID" id="7838970"/>
<dbReference type="PROSITE" id="PS50005">
    <property type="entry name" value="TPR"/>
    <property type="match status" value="6"/>
</dbReference>
<dbReference type="KEGG" id="tet:TTHERM_00307770"/>
<dbReference type="Pfam" id="PF13424">
    <property type="entry name" value="TPR_12"/>
    <property type="match status" value="1"/>
</dbReference>
<feature type="repeat" description="TPR" evidence="3">
    <location>
        <begin position="286"/>
        <end position="319"/>
    </location>
</feature>
<evidence type="ECO:0000313" key="4">
    <source>
        <dbReference type="EMBL" id="EAS00806.1"/>
    </source>
</evidence>
<dbReference type="OMA" id="CESKHIK"/>
<keyword evidence="1" id="KW-0677">Repeat</keyword>
<feature type="repeat" description="TPR" evidence="3">
    <location>
        <begin position="50"/>
        <end position="83"/>
    </location>
</feature>
<organism evidence="4 5">
    <name type="scientific">Tetrahymena thermophila (strain SB210)</name>
    <dbReference type="NCBI Taxonomy" id="312017"/>
    <lineage>
        <taxon>Eukaryota</taxon>
        <taxon>Sar</taxon>
        <taxon>Alveolata</taxon>
        <taxon>Ciliophora</taxon>
        <taxon>Intramacronucleata</taxon>
        <taxon>Oligohymenophorea</taxon>
        <taxon>Hymenostomatida</taxon>
        <taxon>Tetrahymenina</taxon>
        <taxon>Tetrahymenidae</taxon>
        <taxon>Tetrahymena</taxon>
    </lineage>
</organism>
<dbReference type="InterPro" id="IPR011990">
    <property type="entry name" value="TPR-like_helical_dom_sf"/>
</dbReference>
<proteinExistence type="predicted"/>
<feature type="repeat" description="TPR" evidence="3">
    <location>
        <begin position="184"/>
        <end position="217"/>
    </location>
</feature>
<protein>
    <submittedName>
        <fullName evidence="4">Tetratricopeptide repeat protein</fullName>
    </submittedName>
</protein>
<evidence type="ECO:0000313" key="5">
    <source>
        <dbReference type="Proteomes" id="UP000009168"/>
    </source>
</evidence>
<evidence type="ECO:0000256" key="1">
    <source>
        <dbReference type="ARBA" id="ARBA00022737"/>
    </source>
</evidence>
<feature type="repeat" description="TPR" evidence="3">
    <location>
        <begin position="84"/>
        <end position="117"/>
    </location>
</feature>
<dbReference type="Pfam" id="PF14559">
    <property type="entry name" value="TPR_19"/>
    <property type="match status" value="1"/>
</dbReference>
<keyword evidence="5" id="KW-1185">Reference proteome</keyword>
<keyword evidence="2 3" id="KW-0802">TPR repeat</keyword>
<dbReference type="STRING" id="312017.I7LW43"/>
<dbReference type="AlphaFoldDB" id="I7LW43"/>
<dbReference type="SUPFAM" id="SSF48452">
    <property type="entry name" value="TPR-like"/>
    <property type="match status" value="1"/>
</dbReference>
<dbReference type="RefSeq" id="XP_001021051.1">
    <property type="nucleotide sequence ID" value="XM_001021051.3"/>
</dbReference>
<sequence length="443" mass="51136">MSSKSKKNSKQINQEVQKMFQAGCELLKAGQPVQAIHIFNQVILHEPQYQAVYNNLGLACLHLKQYKEAIQHLEEAVKLNKLDYGAQNNLGLAYASSGDLQKALNIFEDLVKKDPNNLEVFFNKAVALIENKKFDEAILILMDLINQKYEKAYFKLVDCFVSLNKREEAMKYLQQYYQINSGDSQKTYLLGEKAIDIQEVDYAVECFEKAVQLDPKHQNACLFLGMTYYNKKMYEKSIHYYLKTSEINPKNFTCLNGLGIVYLEQKEYEKALQYFEQSCKLEPRFVPALFHKGYTYLKMGKDDEALKIFNQVILMDKNYPDVFFLKAQICQKQNKLNLALDNYNFDLKFNNDSAQSKLGIARIYIIQNTEASLKQAGELIESVLQKNKNNGLALATKALLVVKQDSNNKEQSKELLNQAIELKDKDTEEYIEIIAKELEQLLI</sequence>
<dbReference type="EMBL" id="GG662608">
    <property type="protein sequence ID" value="EAS00806.1"/>
    <property type="molecule type" value="Genomic_DNA"/>
</dbReference>
<dbReference type="InParanoid" id="I7LW43"/>
<dbReference type="PROSITE" id="PS50293">
    <property type="entry name" value="TPR_REGION"/>
    <property type="match status" value="1"/>
</dbReference>
<dbReference type="PANTHER" id="PTHR44943">
    <property type="entry name" value="CELLULOSE SYNTHASE OPERON PROTEIN C"/>
    <property type="match status" value="1"/>
</dbReference>
<reference evidence="5" key="1">
    <citation type="journal article" date="2006" name="PLoS Biol.">
        <title>Macronuclear genome sequence of the ciliate Tetrahymena thermophila, a model eukaryote.</title>
        <authorList>
            <person name="Eisen J.A."/>
            <person name="Coyne R.S."/>
            <person name="Wu M."/>
            <person name="Wu D."/>
            <person name="Thiagarajan M."/>
            <person name="Wortman J.R."/>
            <person name="Badger J.H."/>
            <person name="Ren Q."/>
            <person name="Amedeo P."/>
            <person name="Jones K.M."/>
            <person name="Tallon L.J."/>
            <person name="Delcher A.L."/>
            <person name="Salzberg S.L."/>
            <person name="Silva J.C."/>
            <person name="Haas B.J."/>
            <person name="Majoros W.H."/>
            <person name="Farzad M."/>
            <person name="Carlton J.M."/>
            <person name="Smith R.K. Jr."/>
            <person name="Garg J."/>
            <person name="Pearlman R.E."/>
            <person name="Karrer K.M."/>
            <person name="Sun L."/>
            <person name="Manning G."/>
            <person name="Elde N.C."/>
            <person name="Turkewitz A.P."/>
            <person name="Asai D.J."/>
            <person name="Wilkes D.E."/>
            <person name="Wang Y."/>
            <person name="Cai H."/>
            <person name="Collins K."/>
            <person name="Stewart B.A."/>
            <person name="Lee S.R."/>
            <person name="Wilamowska K."/>
            <person name="Weinberg Z."/>
            <person name="Ruzzo W.L."/>
            <person name="Wloga D."/>
            <person name="Gaertig J."/>
            <person name="Frankel J."/>
            <person name="Tsao C.-C."/>
            <person name="Gorovsky M.A."/>
            <person name="Keeling P.J."/>
            <person name="Waller R.F."/>
            <person name="Patron N.J."/>
            <person name="Cherry J.M."/>
            <person name="Stover N.A."/>
            <person name="Krieger C.J."/>
            <person name="del Toro C."/>
            <person name="Ryder H.F."/>
            <person name="Williamson S.C."/>
            <person name="Barbeau R.A."/>
            <person name="Hamilton E.P."/>
            <person name="Orias E."/>
        </authorList>
    </citation>
    <scope>NUCLEOTIDE SEQUENCE [LARGE SCALE GENOMIC DNA]</scope>
    <source>
        <strain evidence="5">SB210</strain>
    </source>
</reference>
<feature type="repeat" description="TPR" evidence="3">
    <location>
        <begin position="218"/>
        <end position="251"/>
    </location>
</feature>
<dbReference type="Pfam" id="PF13432">
    <property type="entry name" value="TPR_16"/>
    <property type="match status" value="1"/>
</dbReference>
<evidence type="ECO:0000256" key="3">
    <source>
        <dbReference type="PROSITE-ProRule" id="PRU00339"/>
    </source>
</evidence>
<dbReference type="HOGENOM" id="CLU_618950_0_0_1"/>
<dbReference type="InterPro" id="IPR019734">
    <property type="entry name" value="TPR_rpt"/>
</dbReference>
<gene>
    <name evidence="4" type="ORF">TTHERM_00307770</name>
</gene>
<dbReference type="InterPro" id="IPR051685">
    <property type="entry name" value="Ycf3/AcsC/BcsC/TPR_MFPF"/>
</dbReference>
<dbReference type="Pfam" id="PF13181">
    <property type="entry name" value="TPR_8"/>
    <property type="match status" value="2"/>
</dbReference>
<dbReference type="Proteomes" id="UP000009168">
    <property type="component" value="Unassembled WGS sequence"/>
</dbReference>
<dbReference type="Gene3D" id="1.25.40.10">
    <property type="entry name" value="Tetratricopeptide repeat domain"/>
    <property type="match status" value="3"/>
</dbReference>
<dbReference type="OrthoDB" id="329563at2759"/>
<dbReference type="SMART" id="SM00028">
    <property type="entry name" value="TPR"/>
    <property type="match status" value="10"/>
</dbReference>
<accession>I7LW43</accession>
<evidence type="ECO:0000256" key="2">
    <source>
        <dbReference type="ARBA" id="ARBA00022803"/>
    </source>
</evidence>
<dbReference type="PANTHER" id="PTHR44943:SF8">
    <property type="entry name" value="TPR REPEAT-CONTAINING PROTEIN MJ0263"/>
    <property type="match status" value="1"/>
</dbReference>
<dbReference type="eggNOG" id="KOG1126">
    <property type="taxonomic scope" value="Eukaryota"/>
</dbReference>
<feature type="repeat" description="TPR" evidence="3">
    <location>
        <begin position="252"/>
        <end position="285"/>
    </location>
</feature>
<name>I7LW43_TETTS</name>